<dbReference type="SUPFAM" id="SSF109604">
    <property type="entry name" value="HD-domain/PDEase-like"/>
    <property type="match status" value="1"/>
</dbReference>
<dbReference type="GO" id="GO:0004814">
    <property type="term" value="F:arginine-tRNA ligase activity"/>
    <property type="evidence" value="ECO:0007669"/>
    <property type="project" value="InterPro"/>
</dbReference>
<dbReference type="InterPro" id="IPR015944">
    <property type="entry name" value="Gly-tRNA-synth_bsu"/>
</dbReference>
<dbReference type="PANTHER" id="PTHR30075:SF2">
    <property type="entry name" value="GLYCINE--TRNA LIGASE, CHLOROPLASTIC_MITOCHONDRIAL 2"/>
    <property type="match status" value="1"/>
</dbReference>
<dbReference type="SMART" id="SM00836">
    <property type="entry name" value="DALR_1"/>
    <property type="match status" value="1"/>
</dbReference>
<keyword evidence="7" id="KW-0067">ATP-binding</keyword>
<organism evidence="12">
    <name type="scientific">hydrothermal vent metagenome</name>
    <dbReference type="NCBI Taxonomy" id="652676"/>
    <lineage>
        <taxon>unclassified sequences</taxon>
        <taxon>metagenomes</taxon>
        <taxon>ecological metagenomes</taxon>
    </lineage>
</organism>
<dbReference type="GO" id="GO:0004820">
    <property type="term" value="F:glycine-tRNA ligase activity"/>
    <property type="evidence" value="ECO:0007669"/>
    <property type="project" value="UniProtKB-EC"/>
</dbReference>
<keyword evidence="4" id="KW-0963">Cytoplasm</keyword>
<dbReference type="GO" id="GO:0005524">
    <property type="term" value="F:ATP binding"/>
    <property type="evidence" value="ECO:0007669"/>
    <property type="project" value="UniProtKB-KW"/>
</dbReference>
<reference evidence="12" key="1">
    <citation type="submission" date="2018-06" db="EMBL/GenBank/DDBJ databases">
        <authorList>
            <person name="Zhirakovskaya E."/>
        </authorList>
    </citation>
    <scope>NUCLEOTIDE SEQUENCE</scope>
</reference>
<evidence type="ECO:0000256" key="1">
    <source>
        <dbReference type="ARBA" id="ARBA00004496"/>
    </source>
</evidence>
<dbReference type="EC" id="6.1.1.14" evidence="3"/>
<dbReference type="GO" id="GO:0005829">
    <property type="term" value="C:cytosol"/>
    <property type="evidence" value="ECO:0007669"/>
    <property type="project" value="TreeGrafter"/>
</dbReference>
<feature type="domain" description="DALR anticodon binding" evidence="11">
    <location>
        <begin position="586"/>
        <end position="689"/>
    </location>
</feature>
<evidence type="ECO:0000256" key="9">
    <source>
        <dbReference type="ARBA" id="ARBA00023146"/>
    </source>
</evidence>
<dbReference type="NCBIfam" id="TIGR00211">
    <property type="entry name" value="glyS"/>
    <property type="match status" value="1"/>
</dbReference>
<evidence type="ECO:0000256" key="5">
    <source>
        <dbReference type="ARBA" id="ARBA00022598"/>
    </source>
</evidence>
<dbReference type="Gene3D" id="1.10.730.10">
    <property type="entry name" value="Isoleucyl-tRNA Synthetase, Domain 1"/>
    <property type="match status" value="1"/>
</dbReference>
<dbReference type="HAMAP" id="MF_00255">
    <property type="entry name" value="Gly_tRNA_synth_beta"/>
    <property type="match status" value="1"/>
</dbReference>
<sequence length="691" mass="76849">MINKQDLLIEIGTEELPPKALERLSTAFLTEFDSQLKQHKLSSNHIEPFATPRRLALLISQLDTAQADCVVERKGPALKAAFDDAGNPTKAAEGFARSCGVAVSELEQVDTPKGIWLVFKQQQAGKASADLIPAMVEQSLAHLPIPKRMRWGAGSEEFVRPVHWILMLFGDQVIDCEILGLKANRTTRGHRFHHPETIDISSPESYAETLLQKGQVMAHLEKRREKIRNMVEQAAADTGAKATIDEDLLDEVTALNEWPVAIMGSFDERFLEVPVEALIKTMQEHQKYFPVVDSKGVLLPKFITISNIESKDPSQVRAGNERVIRPRFSDAAFFWEQDLKQPLDAQYSRLERVVFQKKLGSLYDKSQRISGLAQYIATELGFDPAEAARAAELSKCDLLSNMVGEFPSLQGVMGHYYAQQGGEAADVAAAMEEQYLPRYAGDSLPQTACGHAIAIADRLDTLVGIFAIGQKPTGEKDPFGLRRAALGALRILIETPLQLDLEILLQRAAAGLSAKVDATATVSVVFDYMMERLRAYYADHGIPADIIDAVLSRRPTHPYDFDLRVRAVAAFRTLPEAESLAAANKRIRNILRKTEESFPDQPDIALLTEASEKELAQQIAELKPLIDPLFEQGRYIEALQQLAGLRDSVDKFFDNVMVMCDDDSLRRNRLALLASLSGLFLRTADLSRLQY</sequence>
<dbReference type="Pfam" id="PF02092">
    <property type="entry name" value="tRNA_synt_2f"/>
    <property type="match status" value="1"/>
</dbReference>
<dbReference type="PRINTS" id="PR01045">
    <property type="entry name" value="TRNASYNTHGB"/>
</dbReference>
<protein>
    <recommendedName>
        <fullName evidence="3">glycine--tRNA ligase</fullName>
        <ecNumber evidence="3">6.1.1.14</ecNumber>
    </recommendedName>
</protein>
<name>A0A3B1C0J8_9ZZZZ</name>
<evidence type="ECO:0000256" key="8">
    <source>
        <dbReference type="ARBA" id="ARBA00022917"/>
    </source>
</evidence>
<dbReference type="InterPro" id="IPR006194">
    <property type="entry name" value="Gly-tRNA-synth_heterodimer"/>
</dbReference>
<keyword evidence="5 12" id="KW-0436">Ligase</keyword>
<dbReference type="InterPro" id="IPR009080">
    <property type="entry name" value="tRNAsynth_Ia_anticodon-bd"/>
</dbReference>
<keyword evidence="8" id="KW-0648">Protein biosynthesis</keyword>
<keyword evidence="9 12" id="KW-0030">Aminoacyl-tRNA synthetase</keyword>
<evidence type="ECO:0000256" key="3">
    <source>
        <dbReference type="ARBA" id="ARBA00012829"/>
    </source>
</evidence>
<comment type="catalytic activity">
    <reaction evidence="10">
        <text>tRNA(Gly) + glycine + ATP = glycyl-tRNA(Gly) + AMP + diphosphate</text>
        <dbReference type="Rhea" id="RHEA:16013"/>
        <dbReference type="Rhea" id="RHEA-COMP:9664"/>
        <dbReference type="Rhea" id="RHEA-COMP:9683"/>
        <dbReference type="ChEBI" id="CHEBI:30616"/>
        <dbReference type="ChEBI" id="CHEBI:33019"/>
        <dbReference type="ChEBI" id="CHEBI:57305"/>
        <dbReference type="ChEBI" id="CHEBI:78442"/>
        <dbReference type="ChEBI" id="CHEBI:78522"/>
        <dbReference type="ChEBI" id="CHEBI:456215"/>
        <dbReference type="EC" id="6.1.1.14"/>
    </reaction>
</comment>
<evidence type="ECO:0000256" key="4">
    <source>
        <dbReference type="ARBA" id="ARBA00022490"/>
    </source>
</evidence>
<comment type="subcellular location">
    <subcellularLocation>
        <location evidence="1">Cytoplasm</location>
    </subcellularLocation>
</comment>
<comment type="similarity">
    <text evidence="2">Belongs to the class-II aminoacyl-tRNA synthetase family.</text>
</comment>
<evidence type="ECO:0000313" key="12">
    <source>
        <dbReference type="EMBL" id="VAX10427.1"/>
    </source>
</evidence>
<evidence type="ECO:0000256" key="10">
    <source>
        <dbReference type="ARBA" id="ARBA00047937"/>
    </source>
</evidence>
<dbReference type="Pfam" id="PF05746">
    <property type="entry name" value="DALR_1"/>
    <property type="match status" value="1"/>
</dbReference>
<evidence type="ECO:0000259" key="11">
    <source>
        <dbReference type="SMART" id="SM00836"/>
    </source>
</evidence>
<evidence type="ECO:0000256" key="6">
    <source>
        <dbReference type="ARBA" id="ARBA00022741"/>
    </source>
</evidence>
<gene>
    <name evidence="12" type="ORF">MNBD_GAMMA26-192</name>
</gene>
<keyword evidence="6" id="KW-0547">Nucleotide-binding</keyword>
<dbReference type="InterPro" id="IPR008909">
    <property type="entry name" value="DALR_anticod-bd"/>
</dbReference>
<dbReference type="SUPFAM" id="SSF47323">
    <property type="entry name" value="Anticodon-binding domain of a subclass of class I aminoacyl-tRNA synthetases"/>
    <property type="match status" value="1"/>
</dbReference>
<evidence type="ECO:0000256" key="7">
    <source>
        <dbReference type="ARBA" id="ARBA00022840"/>
    </source>
</evidence>
<evidence type="ECO:0000256" key="2">
    <source>
        <dbReference type="ARBA" id="ARBA00008226"/>
    </source>
</evidence>
<dbReference type="PROSITE" id="PS50861">
    <property type="entry name" value="AA_TRNA_LIGASE_II_GLYAB"/>
    <property type="match status" value="1"/>
</dbReference>
<dbReference type="EMBL" id="UOFX01000071">
    <property type="protein sequence ID" value="VAX10427.1"/>
    <property type="molecule type" value="Genomic_DNA"/>
</dbReference>
<dbReference type="PANTHER" id="PTHR30075">
    <property type="entry name" value="GLYCYL-TRNA SYNTHETASE"/>
    <property type="match status" value="1"/>
</dbReference>
<dbReference type="GO" id="GO:0006426">
    <property type="term" value="P:glycyl-tRNA aminoacylation"/>
    <property type="evidence" value="ECO:0007669"/>
    <property type="project" value="InterPro"/>
</dbReference>
<dbReference type="AlphaFoldDB" id="A0A3B1C0J8"/>
<accession>A0A3B1C0J8</accession>
<proteinExistence type="inferred from homology"/>
<dbReference type="GO" id="GO:0006420">
    <property type="term" value="P:arginyl-tRNA aminoacylation"/>
    <property type="evidence" value="ECO:0007669"/>
    <property type="project" value="InterPro"/>
</dbReference>